<dbReference type="InterPro" id="IPR015883">
    <property type="entry name" value="Glyco_hydro_20_cat"/>
</dbReference>
<evidence type="ECO:0000256" key="1">
    <source>
        <dbReference type="ARBA" id="ARBA00001231"/>
    </source>
</evidence>
<keyword evidence="5" id="KW-0326">Glycosidase</keyword>
<dbReference type="EMBL" id="UINC01017511">
    <property type="protein sequence ID" value="SVA72665.1"/>
    <property type="molecule type" value="Genomic_DNA"/>
</dbReference>
<feature type="domain" description="Beta-hexosaminidase bacterial type N-terminal" evidence="7">
    <location>
        <begin position="39"/>
        <end position="169"/>
    </location>
</feature>
<dbReference type="GO" id="GO:0030203">
    <property type="term" value="P:glycosaminoglycan metabolic process"/>
    <property type="evidence" value="ECO:0007669"/>
    <property type="project" value="TreeGrafter"/>
</dbReference>
<dbReference type="Pfam" id="PF02838">
    <property type="entry name" value="Glyco_hydro_20b"/>
    <property type="match status" value="1"/>
</dbReference>
<reference evidence="8" key="1">
    <citation type="submission" date="2018-05" db="EMBL/GenBank/DDBJ databases">
        <authorList>
            <person name="Lanie J.A."/>
            <person name="Ng W.-L."/>
            <person name="Kazmierczak K.M."/>
            <person name="Andrzejewski T.M."/>
            <person name="Davidsen T.M."/>
            <person name="Wayne K.J."/>
            <person name="Tettelin H."/>
            <person name="Glass J.I."/>
            <person name="Rusch D."/>
            <person name="Podicherti R."/>
            <person name="Tsui H.-C.T."/>
            <person name="Winkler M.E."/>
        </authorList>
    </citation>
    <scope>NUCLEOTIDE SEQUENCE</scope>
</reference>
<dbReference type="GO" id="GO:0005975">
    <property type="term" value="P:carbohydrate metabolic process"/>
    <property type="evidence" value="ECO:0007669"/>
    <property type="project" value="InterPro"/>
</dbReference>
<accession>A0A381Y6Q3</accession>
<dbReference type="PANTHER" id="PTHR22600:SF57">
    <property type="entry name" value="BETA-N-ACETYLHEXOSAMINIDASE"/>
    <property type="match status" value="1"/>
</dbReference>
<dbReference type="Gene3D" id="3.30.379.10">
    <property type="entry name" value="Chitobiase/beta-hexosaminidase domain 2-like"/>
    <property type="match status" value="1"/>
</dbReference>
<keyword evidence="4" id="KW-0378">Hydrolase</keyword>
<feature type="domain" description="Glycoside hydrolase family 20 catalytic" evidence="6">
    <location>
        <begin position="173"/>
        <end position="522"/>
    </location>
</feature>
<organism evidence="8">
    <name type="scientific">marine metagenome</name>
    <dbReference type="NCBI Taxonomy" id="408172"/>
    <lineage>
        <taxon>unclassified sequences</taxon>
        <taxon>metagenomes</taxon>
        <taxon>ecological metagenomes</taxon>
    </lineage>
</organism>
<dbReference type="PRINTS" id="PR00738">
    <property type="entry name" value="GLHYDRLASE20"/>
</dbReference>
<dbReference type="Pfam" id="PF13287">
    <property type="entry name" value="Fn3_assoc"/>
    <property type="match status" value="1"/>
</dbReference>
<dbReference type="SUPFAM" id="SSF55545">
    <property type="entry name" value="beta-N-acetylhexosaminidase-like domain"/>
    <property type="match status" value="1"/>
</dbReference>
<dbReference type="GO" id="GO:0004563">
    <property type="term" value="F:beta-N-acetylhexosaminidase activity"/>
    <property type="evidence" value="ECO:0007669"/>
    <property type="project" value="UniProtKB-EC"/>
</dbReference>
<comment type="similarity">
    <text evidence="2">Belongs to the glycosyl hydrolase 20 family.</text>
</comment>
<comment type="catalytic activity">
    <reaction evidence="1">
        <text>Hydrolysis of terminal non-reducing N-acetyl-D-hexosamine residues in N-acetyl-beta-D-hexosaminides.</text>
        <dbReference type="EC" id="3.2.1.52"/>
    </reaction>
</comment>
<proteinExistence type="inferred from homology"/>
<dbReference type="InterPro" id="IPR015882">
    <property type="entry name" value="HEX_bac_N"/>
</dbReference>
<dbReference type="InterPro" id="IPR026876">
    <property type="entry name" value="Fn3_assoc_repeat"/>
</dbReference>
<dbReference type="InterPro" id="IPR029018">
    <property type="entry name" value="Hex-like_dom2"/>
</dbReference>
<dbReference type="PANTHER" id="PTHR22600">
    <property type="entry name" value="BETA-HEXOSAMINIDASE"/>
    <property type="match status" value="1"/>
</dbReference>
<evidence type="ECO:0000259" key="6">
    <source>
        <dbReference type="Pfam" id="PF00728"/>
    </source>
</evidence>
<dbReference type="EC" id="3.2.1.52" evidence="3"/>
<sequence>MAIKILSGSKIKVLTIIILLFSSCVSSVQKMNSSNNTFQIIPKPASVTLRKGKMDLKSITAITLKHNSKSEEFIAQLFQDFLEPVRMIDVSQFKDSESNQIIIDLDPEYPIPHEGYNLSIGENQSIILKAASPSGLFYGFQTFRQICDPKLDAGERPNILTISNCNIVDSPQFRYRGMHLDVSRHFFDMEFVKTYINMIALHKMNVFHWHLTDDNGWRIEIKQYPKLTEQSAWRVDRRQEPWKEWSPIQPDEKATYGGFYTQDEIREVIQYAADRNIMVIPEIEMPGHTSEVFAAYPELSCKGEFIHVNPGSYWPNVDIFCAGNDDVFVFLKNVLEEVVELFPGPYIHIGGDEAEKTYWETCPKCQKRIKDEGLKDEHELQSWFIKKIENFILLKNKKLVGWDEILEGGLAKSATVMSWRGMKGGIESAKAGHDVIMCPTSHCYFDYYQANPETSPEAIGGYTTLKKVYSFNPVPEELSQKESNFVLGAQGNLWTEYVQEPDLAQYRVLPRMTALSEVLWSGPGKNSYGDFFSRLIHLYDRFDVLGWTYAPGSFVVSIQADQKNIGMGFRVNLTSEKPGQSIRFTIDESEPSMDSPLFNEPFSINQTTTVKTALFINGKKAGQTTKKTFHFHKAVGKNVKYAISHKHKYSGAGPFTLVDGLIGTTSYNDGYWQGWEVDNMDVVIDLQNTEIITQVSVGLLESHQSWIFLPTYVKFSFSDDGNDFQNEKTVALNDGERNGKPNRQVAEISNIGYPSRFIRVQAINRKICPEWHLGVGGKAWIFSDEIVVE</sequence>
<evidence type="ECO:0000256" key="3">
    <source>
        <dbReference type="ARBA" id="ARBA00012663"/>
    </source>
</evidence>
<evidence type="ECO:0000313" key="8">
    <source>
        <dbReference type="EMBL" id="SVA72665.1"/>
    </source>
</evidence>
<dbReference type="SUPFAM" id="SSF51445">
    <property type="entry name" value="(Trans)glycosidases"/>
    <property type="match status" value="1"/>
</dbReference>
<dbReference type="AlphaFoldDB" id="A0A381Y6Q3"/>
<dbReference type="PROSITE" id="PS51257">
    <property type="entry name" value="PROKAR_LIPOPROTEIN"/>
    <property type="match status" value="1"/>
</dbReference>
<dbReference type="Gene3D" id="2.60.120.260">
    <property type="entry name" value="Galactose-binding domain-like"/>
    <property type="match status" value="1"/>
</dbReference>
<evidence type="ECO:0000259" key="7">
    <source>
        <dbReference type="Pfam" id="PF02838"/>
    </source>
</evidence>
<dbReference type="Gene3D" id="3.20.20.80">
    <property type="entry name" value="Glycosidases"/>
    <property type="match status" value="1"/>
</dbReference>
<protein>
    <recommendedName>
        <fullName evidence="3">beta-N-acetylhexosaminidase</fullName>
        <ecNumber evidence="3">3.2.1.52</ecNumber>
    </recommendedName>
</protein>
<evidence type="ECO:0000256" key="5">
    <source>
        <dbReference type="ARBA" id="ARBA00023295"/>
    </source>
</evidence>
<dbReference type="InterPro" id="IPR017853">
    <property type="entry name" value="GH"/>
</dbReference>
<dbReference type="InterPro" id="IPR025705">
    <property type="entry name" value="Beta_hexosaminidase_sua/sub"/>
</dbReference>
<evidence type="ECO:0000256" key="2">
    <source>
        <dbReference type="ARBA" id="ARBA00006285"/>
    </source>
</evidence>
<dbReference type="CDD" id="cd06563">
    <property type="entry name" value="GH20_chitobiase-like"/>
    <property type="match status" value="1"/>
</dbReference>
<name>A0A381Y6Q3_9ZZZZ</name>
<dbReference type="Pfam" id="PF00728">
    <property type="entry name" value="Glyco_hydro_20"/>
    <property type="match status" value="1"/>
</dbReference>
<gene>
    <name evidence="8" type="ORF">METZ01_LOCUS125519</name>
</gene>
<evidence type="ECO:0000256" key="4">
    <source>
        <dbReference type="ARBA" id="ARBA00022801"/>
    </source>
</evidence>
<dbReference type="GO" id="GO:0016020">
    <property type="term" value="C:membrane"/>
    <property type="evidence" value="ECO:0007669"/>
    <property type="project" value="TreeGrafter"/>
</dbReference>